<dbReference type="CDD" id="cd01127">
    <property type="entry name" value="TrwB_TraG_TraD_VirD4"/>
    <property type="match status" value="1"/>
</dbReference>
<evidence type="ECO:0000259" key="7">
    <source>
        <dbReference type="PROSITE" id="PS50901"/>
    </source>
</evidence>
<dbReference type="SMART" id="SM00843">
    <property type="entry name" value="Ftsk_gamma"/>
    <property type="match status" value="1"/>
</dbReference>
<proteinExistence type="inferred from homology"/>
<dbReference type="InterPro" id="IPR036390">
    <property type="entry name" value="WH_DNA-bd_sf"/>
</dbReference>
<evidence type="ECO:0000256" key="1">
    <source>
        <dbReference type="ARBA" id="ARBA00006474"/>
    </source>
</evidence>
<dbReference type="Pfam" id="PF01580">
    <property type="entry name" value="FtsK_SpoIIIE"/>
    <property type="match status" value="1"/>
</dbReference>
<dbReference type="SUPFAM" id="SSF46785">
    <property type="entry name" value="Winged helix' DNA-binding domain"/>
    <property type="match status" value="1"/>
</dbReference>
<keyword evidence="4" id="KW-0238">DNA-binding</keyword>
<dbReference type="GO" id="GO:0005524">
    <property type="term" value="F:ATP binding"/>
    <property type="evidence" value="ECO:0007669"/>
    <property type="project" value="UniProtKB-UniRule"/>
</dbReference>
<evidence type="ECO:0000256" key="5">
    <source>
        <dbReference type="PROSITE-ProRule" id="PRU00289"/>
    </source>
</evidence>
<feature type="compositionally biased region" description="Polar residues" evidence="6">
    <location>
        <begin position="227"/>
        <end position="242"/>
    </location>
</feature>
<evidence type="ECO:0000256" key="2">
    <source>
        <dbReference type="ARBA" id="ARBA00022741"/>
    </source>
</evidence>
<dbReference type="Proteomes" id="UP000199608">
    <property type="component" value="Unassembled WGS sequence"/>
</dbReference>
<dbReference type="GO" id="GO:0003677">
    <property type="term" value="F:DNA binding"/>
    <property type="evidence" value="ECO:0007669"/>
    <property type="project" value="UniProtKB-KW"/>
</dbReference>
<gene>
    <name evidence="8" type="ORF">SAMN04487931_10374</name>
</gene>
<evidence type="ECO:0000313" key="9">
    <source>
        <dbReference type="Proteomes" id="UP000199608"/>
    </source>
</evidence>
<dbReference type="InterPro" id="IPR036388">
    <property type="entry name" value="WH-like_DNA-bd_sf"/>
</dbReference>
<organism evidence="8 9">
    <name type="scientific">Desulfobacula phenolica</name>
    <dbReference type="NCBI Taxonomy" id="90732"/>
    <lineage>
        <taxon>Bacteria</taxon>
        <taxon>Pseudomonadati</taxon>
        <taxon>Thermodesulfobacteriota</taxon>
        <taxon>Desulfobacteria</taxon>
        <taxon>Desulfobacterales</taxon>
        <taxon>Desulfobacteraceae</taxon>
        <taxon>Desulfobacula</taxon>
    </lineage>
</organism>
<feature type="compositionally biased region" description="Basic and acidic residues" evidence="6">
    <location>
        <begin position="209"/>
        <end position="226"/>
    </location>
</feature>
<dbReference type="PANTHER" id="PTHR22683">
    <property type="entry name" value="SPORULATION PROTEIN RELATED"/>
    <property type="match status" value="1"/>
</dbReference>
<evidence type="ECO:0000313" key="8">
    <source>
        <dbReference type="EMBL" id="SDT93800.1"/>
    </source>
</evidence>
<dbReference type="SMART" id="SM00382">
    <property type="entry name" value="AAA"/>
    <property type="match status" value="1"/>
</dbReference>
<dbReference type="EMBL" id="FNLL01000003">
    <property type="protein sequence ID" value="SDT93800.1"/>
    <property type="molecule type" value="Genomic_DNA"/>
</dbReference>
<dbReference type="PROSITE" id="PS50901">
    <property type="entry name" value="FTSK"/>
    <property type="match status" value="1"/>
</dbReference>
<protein>
    <submittedName>
        <fullName evidence="8">DNA segregation ATPase FtsK/SpoIIIE, S-DNA-T family</fullName>
    </submittedName>
</protein>
<dbReference type="InterPro" id="IPR018541">
    <property type="entry name" value="Ftsk_gamma"/>
</dbReference>
<dbReference type="PANTHER" id="PTHR22683:SF41">
    <property type="entry name" value="DNA TRANSLOCASE FTSK"/>
    <property type="match status" value="1"/>
</dbReference>
<evidence type="ECO:0000256" key="6">
    <source>
        <dbReference type="SAM" id="MobiDB-lite"/>
    </source>
</evidence>
<dbReference type="AlphaFoldDB" id="A0A1H2EFD3"/>
<dbReference type="InterPro" id="IPR003593">
    <property type="entry name" value="AAA+_ATPase"/>
</dbReference>
<dbReference type="InterPro" id="IPR002543">
    <property type="entry name" value="FtsK_dom"/>
</dbReference>
<comment type="similarity">
    <text evidence="1">Belongs to the FtsK/SpoIIIE/SftA family.</text>
</comment>
<feature type="compositionally biased region" description="Polar residues" evidence="6">
    <location>
        <begin position="170"/>
        <end position="181"/>
    </location>
</feature>
<dbReference type="InterPro" id="IPR027417">
    <property type="entry name" value="P-loop_NTPase"/>
</dbReference>
<dbReference type="InterPro" id="IPR041027">
    <property type="entry name" value="FtsK_alpha"/>
</dbReference>
<dbReference type="Pfam" id="PF09397">
    <property type="entry name" value="FtsK_gamma"/>
    <property type="match status" value="1"/>
</dbReference>
<keyword evidence="3 5" id="KW-0067">ATP-binding</keyword>
<dbReference type="SUPFAM" id="SSF52540">
    <property type="entry name" value="P-loop containing nucleoside triphosphate hydrolases"/>
    <property type="match status" value="1"/>
</dbReference>
<keyword evidence="9" id="KW-1185">Reference proteome</keyword>
<dbReference type="InterPro" id="IPR050206">
    <property type="entry name" value="FtsK/SpoIIIE/SftA"/>
</dbReference>
<feature type="region of interest" description="Disordered" evidence="6">
    <location>
        <begin position="170"/>
        <end position="245"/>
    </location>
</feature>
<dbReference type="Pfam" id="PF17854">
    <property type="entry name" value="FtsK_alpha"/>
    <property type="match status" value="1"/>
</dbReference>
<dbReference type="Gene3D" id="3.30.980.40">
    <property type="match status" value="1"/>
</dbReference>
<name>A0A1H2EFD3_9BACT</name>
<feature type="domain" description="FtsK" evidence="7">
    <location>
        <begin position="491"/>
        <end position="690"/>
    </location>
</feature>
<feature type="binding site" evidence="5">
    <location>
        <begin position="508"/>
        <end position="515"/>
    </location>
    <ligand>
        <name>ATP</name>
        <dbReference type="ChEBI" id="CHEBI:30616"/>
    </ligand>
</feature>
<dbReference type="Gene3D" id="3.40.50.300">
    <property type="entry name" value="P-loop containing nucleotide triphosphate hydrolases"/>
    <property type="match status" value="1"/>
</dbReference>
<sequence>MLYEKSLFLEFMNYLKLIKKVGSVEKNSYSLDNNILTIRTEYGDYGFKIEDGLELANAERIADLMVSELEKIEKKFQGIRENSNPYAKLLLANLNISDKYIQLENEHIQLEHKYNRLFNRNEKMKAFYHDRYQSGDAGSQKFKTDKTIHCSSSFDDLKNNDDILSEQIQTNQEDTTSLTETQPDDNDNSSSFKEEDFSEKQPPVITALEKTDRDLTDHDLSEESRKNSFISSPSMDIQTTTEPLEDLQTEPLEEIEIELSEDTETELLEDMQKQSPAVQQIAMQNPETQTDTQNLNSDSNNIAEPAQTQAPSLAKDLVLPVPPTISASPSAQFRINKPEEKQNSCIESCNTDSDEFQLPALDFLKRGNGKIEIDHEAIRRDAELLEQKLGYFGITGEVMEVSPGPVITTFEYRPAPGIKISKIVNLADDLALALSAFSIRIVAPIPGKDVIGIEIPNLKKSLVPFIDIVRSDDFINSTSKLPICLGKDIIGNPVVVELDKMPHLLIAGATGTGKSVGLNAMIASILYKSPPDKVNFIMIDPKRIELSLFNDIPHLLTPVITDMKKANIALQWVVREMERRYEILAKLQVRNIEQYNHKVKQMACPERDKDEAFEEFSYIVIIIDELADLMMTAAKDIELSLTRIAQMARAAGIHLVLATQRPSVDVLTGIIKANFPTRISFQVSSKTDSRTIIDSNGAETLLGSGDMLFVPPGTARLARVHGTYLSEDELVTITEFLKAQKKPNYIFDVITENDTEPAMDIVGEDEYDEKYQAALEFVLVSRQASISGVQRALRVGYNRAARIIDLMEKRGIVGPSDGVKPRQVLINRMD</sequence>
<dbReference type="Gene3D" id="1.10.10.10">
    <property type="entry name" value="Winged helix-like DNA-binding domain superfamily/Winged helix DNA-binding domain"/>
    <property type="match status" value="1"/>
</dbReference>
<reference evidence="9" key="1">
    <citation type="submission" date="2016-10" db="EMBL/GenBank/DDBJ databases">
        <authorList>
            <person name="Varghese N."/>
            <person name="Submissions S."/>
        </authorList>
    </citation>
    <scope>NUCLEOTIDE SEQUENCE [LARGE SCALE GENOMIC DNA]</scope>
    <source>
        <strain evidence="9">DSM 3384</strain>
    </source>
</reference>
<keyword evidence="2 5" id="KW-0547">Nucleotide-binding</keyword>
<evidence type="ECO:0000256" key="3">
    <source>
        <dbReference type="ARBA" id="ARBA00022840"/>
    </source>
</evidence>
<accession>A0A1H2EFD3</accession>
<evidence type="ECO:0000256" key="4">
    <source>
        <dbReference type="ARBA" id="ARBA00023125"/>
    </source>
</evidence>